<organism evidence="9 10">
    <name type="scientific">Desulfocucumis palustris</name>
    <dbReference type="NCBI Taxonomy" id="1898651"/>
    <lineage>
        <taxon>Bacteria</taxon>
        <taxon>Bacillati</taxon>
        <taxon>Bacillota</taxon>
        <taxon>Clostridia</taxon>
        <taxon>Eubacteriales</taxon>
        <taxon>Desulfocucumaceae</taxon>
        <taxon>Desulfocucumis</taxon>
    </lineage>
</organism>
<dbReference type="GO" id="GO:0000160">
    <property type="term" value="P:phosphorelay signal transduction system"/>
    <property type="evidence" value="ECO:0007669"/>
    <property type="project" value="InterPro"/>
</dbReference>
<dbReference type="PANTHER" id="PTHR43214">
    <property type="entry name" value="TWO-COMPONENT RESPONSE REGULATOR"/>
    <property type="match status" value="1"/>
</dbReference>
<comment type="caution">
    <text evidence="9">The sequence shown here is derived from an EMBL/GenBank/DDBJ whole genome shotgun (WGS) entry which is preliminary data.</text>
</comment>
<dbReference type="CDD" id="cd17535">
    <property type="entry name" value="REC_NarL-like"/>
    <property type="match status" value="1"/>
</dbReference>
<evidence type="ECO:0000256" key="3">
    <source>
        <dbReference type="ARBA" id="ARBA00023015"/>
    </source>
</evidence>
<dbReference type="Gene3D" id="3.40.50.2300">
    <property type="match status" value="1"/>
</dbReference>
<dbReference type="Pfam" id="PF00072">
    <property type="entry name" value="Response_reg"/>
    <property type="match status" value="1"/>
</dbReference>
<dbReference type="InterPro" id="IPR016032">
    <property type="entry name" value="Sig_transdc_resp-reg_C-effctor"/>
</dbReference>
<dbReference type="GO" id="GO:0006355">
    <property type="term" value="P:regulation of DNA-templated transcription"/>
    <property type="evidence" value="ECO:0007669"/>
    <property type="project" value="InterPro"/>
</dbReference>
<dbReference type="PROSITE" id="PS50110">
    <property type="entry name" value="RESPONSE_REGULATORY"/>
    <property type="match status" value="1"/>
</dbReference>
<dbReference type="PANTHER" id="PTHR43214:SF42">
    <property type="entry name" value="TRANSCRIPTIONAL REGULATORY PROTEIN DESR"/>
    <property type="match status" value="1"/>
</dbReference>
<keyword evidence="10" id="KW-1185">Reference proteome</keyword>
<feature type="modified residue" description="4-aspartylphosphate" evidence="7">
    <location>
        <position position="55"/>
    </location>
</feature>
<name>A0A2L2XB10_9FIRM</name>
<keyword evidence="4" id="KW-0238">DNA-binding</keyword>
<comment type="function">
    <text evidence="6">May play the central regulatory role in sporulation. It may be an element of the effector pathway responsible for the activation of sporulation genes in response to nutritional stress. Spo0A may act in concert with spo0H (a sigma factor) to control the expression of some genes that are critical to the sporulation process.</text>
</comment>
<dbReference type="GO" id="GO:0003677">
    <property type="term" value="F:DNA binding"/>
    <property type="evidence" value="ECO:0007669"/>
    <property type="project" value="UniProtKB-KW"/>
</dbReference>
<dbReference type="InterPro" id="IPR058245">
    <property type="entry name" value="NreC/VraR/RcsB-like_REC"/>
</dbReference>
<proteinExistence type="predicted"/>
<evidence type="ECO:0000259" key="8">
    <source>
        <dbReference type="PROSITE" id="PS50110"/>
    </source>
</evidence>
<dbReference type="SMART" id="SM00421">
    <property type="entry name" value="HTH_LUXR"/>
    <property type="match status" value="1"/>
</dbReference>
<dbReference type="Proteomes" id="UP000239549">
    <property type="component" value="Unassembled WGS sequence"/>
</dbReference>
<evidence type="ECO:0000256" key="1">
    <source>
        <dbReference type="ARBA" id="ARBA00018672"/>
    </source>
</evidence>
<reference evidence="10" key="1">
    <citation type="submission" date="2018-02" db="EMBL/GenBank/DDBJ databases">
        <title>Genome sequence of Desulfocucumis palustris strain NAW-5.</title>
        <authorList>
            <person name="Watanabe M."/>
            <person name="Kojima H."/>
            <person name="Fukui M."/>
        </authorList>
    </citation>
    <scope>NUCLEOTIDE SEQUENCE [LARGE SCALE GENOMIC DNA]</scope>
    <source>
        <strain evidence="10">NAW-5</strain>
    </source>
</reference>
<evidence type="ECO:0000256" key="7">
    <source>
        <dbReference type="PROSITE-ProRule" id="PRU00169"/>
    </source>
</evidence>
<dbReference type="SUPFAM" id="SSF46894">
    <property type="entry name" value="C-terminal effector domain of the bipartite response regulators"/>
    <property type="match status" value="1"/>
</dbReference>
<dbReference type="EMBL" id="BFAV01000092">
    <property type="protein sequence ID" value="GBF33290.1"/>
    <property type="molecule type" value="Genomic_DNA"/>
</dbReference>
<accession>A0A2L2XB10</accession>
<evidence type="ECO:0000256" key="4">
    <source>
        <dbReference type="ARBA" id="ARBA00023125"/>
    </source>
</evidence>
<dbReference type="SUPFAM" id="SSF52172">
    <property type="entry name" value="CheY-like"/>
    <property type="match status" value="1"/>
</dbReference>
<evidence type="ECO:0000313" key="10">
    <source>
        <dbReference type="Proteomes" id="UP000239549"/>
    </source>
</evidence>
<dbReference type="OrthoDB" id="9779069at2"/>
<dbReference type="InterPro" id="IPR011006">
    <property type="entry name" value="CheY-like_superfamily"/>
</dbReference>
<dbReference type="AlphaFoldDB" id="A0A2L2XB10"/>
<protein>
    <recommendedName>
        <fullName evidence="1">Stage 0 sporulation protein A homolog</fullName>
    </recommendedName>
</protein>
<evidence type="ECO:0000313" key="9">
    <source>
        <dbReference type="EMBL" id="GBF33290.1"/>
    </source>
</evidence>
<evidence type="ECO:0000256" key="6">
    <source>
        <dbReference type="ARBA" id="ARBA00024867"/>
    </source>
</evidence>
<dbReference type="InterPro" id="IPR001789">
    <property type="entry name" value="Sig_transdc_resp-reg_receiver"/>
</dbReference>
<dbReference type="RefSeq" id="WP_104371705.1">
    <property type="nucleotide sequence ID" value="NZ_BFAV01000092.1"/>
</dbReference>
<keyword evidence="2 7" id="KW-0597">Phosphoprotein</keyword>
<dbReference type="InterPro" id="IPR000792">
    <property type="entry name" value="Tscrpt_reg_LuxR_C"/>
</dbReference>
<sequence length="204" mass="22741">MAKIKVMLVEDHNIVREGLKRLMEMEEGIQVIAEAATCREALEQLKPDTDVILLDIKLPDGDGLDLCKEFKKKLPGVRFIALTTYDDALFIKKALESGVHGFIPKYASFDEIKSAINITMRDGHYLYPGLNVEVIMRLNESSLTEYEMQILRMMAGGATQKSIASSLYMSISTLRRRITGICTKLGVDTVEEALATAAKKGLIR</sequence>
<dbReference type="Pfam" id="PF00196">
    <property type="entry name" value="GerE"/>
    <property type="match status" value="1"/>
</dbReference>
<feature type="domain" description="Response regulatory" evidence="8">
    <location>
        <begin position="5"/>
        <end position="120"/>
    </location>
</feature>
<dbReference type="SMART" id="SM00448">
    <property type="entry name" value="REC"/>
    <property type="match status" value="1"/>
</dbReference>
<keyword evidence="5" id="KW-0804">Transcription</keyword>
<dbReference type="PRINTS" id="PR00038">
    <property type="entry name" value="HTHLUXR"/>
</dbReference>
<evidence type="ECO:0000256" key="5">
    <source>
        <dbReference type="ARBA" id="ARBA00023163"/>
    </source>
</evidence>
<dbReference type="InterPro" id="IPR039420">
    <property type="entry name" value="WalR-like"/>
</dbReference>
<evidence type="ECO:0000256" key="2">
    <source>
        <dbReference type="ARBA" id="ARBA00022553"/>
    </source>
</evidence>
<keyword evidence="3" id="KW-0805">Transcription regulation</keyword>
<gene>
    <name evidence="9" type="ORF">DCCM_2389</name>
</gene>